<comment type="caution">
    <text evidence="1">The sequence shown here is derived from an EMBL/GenBank/DDBJ whole genome shotgun (WGS) entry which is preliminary data.</text>
</comment>
<dbReference type="EMBL" id="JACDUR010000007">
    <property type="protein sequence ID" value="MBA2895287.1"/>
    <property type="molecule type" value="Genomic_DNA"/>
</dbReference>
<organism evidence="1 2">
    <name type="scientific">Nonomuraea soli</name>
    <dbReference type="NCBI Taxonomy" id="1032476"/>
    <lineage>
        <taxon>Bacteria</taxon>
        <taxon>Bacillati</taxon>
        <taxon>Actinomycetota</taxon>
        <taxon>Actinomycetes</taxon>
        <taxon>Streptosporangiales</taxon>
        <taxon>Streptosporangiaceae</taxon>
        <taxon>Nonomuraea</taxon>
    </lineage>
</organism>
<accession>A0A7W0CQ89</accession>
<reference evidence="1 2" key="1">
    <citation type="submission" date="2020-07" db="EMBL/GenBank/DDBJ databases">
        <title>Genomic Encyclopedia of Type Strains, Phase IV (KMG-IV): sequencing the most valuable type-strain genomes for metagenomic binning, comparative biology and taxonomic classification.</title>
        <authorList>
            <person name="Goeker M."/>
        </authorList>
    </citation>
    <scope>NUCLEOTIDE SEQUENCE [LARGE SCALE GENOMIC DNA]</scope>
    <source>
        <strain evidence="1 2">DSM 45533</strain>
    </source>
</reference>
<name>A0A7W0CQ89_9ACTN</name>
<keyword evidence="2" id="KW-1185">Reference proteome</keyword>
<evidence type="ECO:0000313" key="2">
    <source>
        <dbReference type="Proteomes" id="UP000530928"/>
    </source>
</evidence>
<gene>
    <name evidence="1" type="ORF">HNR30_006673</name>
</gene>
<dbReference type="Proteomes" id="UP000530928">
    <property type="component" value="Unassembled WGS sequence"/>
</dbReference>
<dbReference type="RefSeq" id="WP_181614056.1">
    <property type="nucleotide sequence ID" value="NZ_BAABAM010000009.1"/>
</dbReference>
<proteinExistence type="predicted"/>
<evidence type="ECO:0000313" key="1">
    <source>
        <dbReference type="EMBL" id="MBA2895287.1"/>
    </source>
</evidence>
<dbReference type="AlphaFoldDB" id="A0A7W0CQ89"/>
<sequence length="120" mass="12293">MTIAEKLLAEWSERTGIAVEVWTRMAGEPGADGMREALGAVLAAVEEGTPPPAVCVALTTGVSGARLTVSHDDVGESWPVERLKAVKEAFRRAGGRVSVNGVAGGGVTVSGVLPRSVLKG</sequence>
<protein>
    <submittedName>
        <fullName evidence="1">Uncharacterized protein</fullName>
    </submittedName>
</protein>